<accession>A0A344PMU9</accession>
<protein>
    <submittedName>
        <fullName evidence="2">STAS domain-containing protein</fullName>
    </submittedName>
</protein>
<keyword evidence="3" id="KW-1185">Reference proteome</keyword>
<dbReference type="Pfam" id="PF13466">
    <property type="entry name" value="STAS_2"/>
    <property type="match status" value="1"/>
</dbReference>
<dbReference type="InterPro" id="IPR036513">
    <property type="entry name" value="STAS_dom_sf"/>
</dbReference>
<evidence type="ECO:0000313" key="3">
    <source>
        <dbReference type="Proteomes" id="UP000252023"/>
    </source>
</evidence>
<dbReference type="RefSeq" id="WP_114077021.1">
    <property type="nucleotide sequence ID" value="NZ_CP030918.1"/>
</dbReference>
<dbReference type="EMBL" id="CP030918">
    <property type="protein sequence ID" value="AXC50704.1"/>
    <property type="molecule type" value="Genomic_DNA"/>
</dbReference>
<organism evidence="2 3">
    <name type="scientific">Paracoccus suum</name>
    <dbReference type="NCBI Taxonomy" id="2259340"/>
    <lineage>
        <taxon>Bacteria</taxon>
        <taxon>Pseudomonadati</taxon>
        <taxon>Pseudomonadota</taxon>
        <taxon>Alphaproteobacteria</taxon>
        <taxon>Rhodobacterales</taxon>
        <taxon>Paracoccaceae</taxon>
        <taxon>Paracoccus</taxon>
    </lineage>
</organism>
<reference evidence="3" key="1">
    <citation type="submission" date="2018-07" db="EMBL/GenBank/DDBJ databases">
        <title>Genome sequencing of Paracoccus sp. SC2-6.</title>
        <authorList>
            <person name="Heo J."/>
            <person name="Kim S.-J."/>
            <person name="Kwon S.-W."/>
        </authorList>
    </citation>
    <scope>NUCLEOTIDE SEQUENCE [LARGE SCALE GENOMIC DNA]</scope>
    <source>
        <strain evidence="3">SC2-6</strain>
    </source>
</reference>
<feature type="domain" description="STAS" evidence="1">
    <location>
        <begin position="1"/>
        <end position="91"/>
    </location>
</feature>
<dbReference type="InterPro" id="IPR058548">
    <property type="entry name" value="MlaB-like_STAS"/>
</dbReference>
<name>A0A344PMU9_9RHOB</name>
<dbReference type="AlphaFoldDB" id="A0A344PMU9"/>
<proteinExistence type="predicted"/>
<dbReference type="Gene3D" id="3.30.750.24">
    <property type="entry name" value="STAS domain"/>
    <property type="match status" value="1"/>
</dbReference>
<sequence length="91" mass="9570">MAGTLTLPHRLDLTAARRLTRDLRDRSGAPLVIDASAVSHLGGLCLQVLLAAAQDWGRRGVSLRLAPQSPAFVEALTQFGVGPDALENGAK</sequence>
<evidence type="ECO:0000313" key="2">
    <source>
        <dbReference type="EMBL" id="AXC50704.1"/>
    </source>
</evidence>
<dbReference type="KEGG" id="pars:DRW48_14350"/>
<dbReference type="OrthoDB" id="7280289at2"/>
<dbReference type="InterPro" id="IPR002645">
    <property type="entry name" value="STAS_dom"/>
</dbReference>
<gene>
    <name evidence="2" type="ORF">DRW48_14350</name>
</gene>
<dbReference type="SUPFAM" id="SSF52091">
    <property type="entry name" value="SpoIIaa-like"/>
    <property type="match status" value="1"/>
</dbReference>
<evidence type="ECO:0000259" key="1">
    <source>
        <dbReference type="PROSITE" id="PS50801"/>
    </source>
</evidence>
<dbReference type="Proteomes" id="UP000252023">
    <property type="component" value="Chromosome"/>
</dbReference>
<dbReference type="PROSITE" id="PS50801">
    <property type="entry name" value="STAS"/>
    <property type="match status" value="1"/>
</dbReference>